<evidence type="ECO:0000256" key="2">
    <source>
        <dbReference type="PROSITE-ProRule" id="PRU00332"/>
    </source>
</evidence>
<protein>
    <submittedName>
        <fullName evidence="7">La-related protein 6b</fullName>
    </submittedName>
</protein>
<dbReference type="PANTHER" id="PTHR22792:SF61">
    <property type="entry name" value="LA RIBONUCLEOPROTEIN DOMAIN FAMILY MEMBER 6"/>
    <property type="match status" value="1"/>
</dbReference>
<dbReference type="GeneID" id="117541738"/>
<dbReference type="KEGG" id="gacu:117541738"/>
<evidence type="ECO:0000313" key="7">
    <source>
        <dbReference type="RefSeq" id="XP_034064782.1"/>
    </source>
</evidence>
<evidence type="ECO:0000259" key="4">
    <source>
        <dbReference type="PROSITE" id="PS50961"/>
    </source>
</evidence>
<name>A0A6P8UEQ1_GYMAC</name>
<dbReference type="Pfam" id="PF05383">
    <property type="entry name" value="La"/>
    <property type="match status" value="1"/>
</dbReference>
<feature type="region of interest" description="Disordered" evidence="3">
    <location>
        <begin position="351"/>
        <end position="385"/>
    </location>
</feature>
<dbReference type="SMART" id="SM00715">
    <property type="entry name" value="LA"/>
    <property type="match status" value="1"/>
</dbReference>
<dbReference type="InterPro" id="IPR006630">
    <property type="entry name" value="La_HTH"/>
</dbReference>
<feature type="domain" description="SUZ-C" evidence="5">
    <location>
        <begin position="314"/>
        <end position="364"/>
    </location>
</feature>
<feature type="domain" description="HTH La-type RNA-binding" evidence="4">
    <location>
        <begin position="17"/>
        <end position="108"/>
    </location>
</feature>
<dbReference type="PROSITE" id="PS50961">
    <property type="entry name" value="HTH_LA"/>
    <property type="match status" value="1"/>
</dbReference>
<reference evidence="7" key="1">
    <citation type="submission" date="2025-08" db="UniProtKB">
        <authorList>
            <consortium name="RefSeq"/>
        </authorList>
    </citation>
    <scope>IDENTIFICATION</scope>
</reference>
<dbReference type="InterPro" id="IPR036388">
    <property type="entry name" value="WH-like_DNA-bd_sf"/>
</dbReference>
<dbReference type="OrthoDB" id="435402at2759"/>
<accession>A0A6P8UEQ1</accession>
<dbReference type="Proteomes" id="UP000515161">
    <property type="component" value="Unplaced"/>
</dbReference>
<feature type="compositionally biased region" description="Basic and acidic residues" evidence="3">
    <location>
        <begin position="231"/>
        <end position="266"/>
    </location>
</feature>
<evidence type="ECO:0000256" key="3">
    <source>
        <dbReference type="SAM" id="MobiDB-lite"/>
    </source>
</evidence>
<dbReference type="CTD" id="565767"/>
<dbReference type="InterPro" id="IPR036390">
    <property type="entry name" value="WH_DNA-bd_sf"/>
</dbReference>
<dbReference type="InterPro" id="IPR024642">
    <property type="entry name" value="SUZ-C"/>
</dbReference>
<dbReference type="SUPFAM" id="SSF46785">
    <property type="entry name" value="Winged helix' DNA-binding domain"/>
    <property type="match status" value="1"/>
</dbReference>
<keyword evidence="1 2" id="KW-0694">RNA-binding</keyword>
<evidence type="ECO:0000313" key="6">
    <source>
        <dbReference type="Proteomes" id="UP000515161"/>
    </source>
</evidence>
<proteinExistence type="predicted"/>
<dbReference type="RefSeq" id="XP_034064782.1">
    <property type="nucleotide sequence ID" value="XM_034208891.1"/>
</dbReference>
<dbReference type="PROSITE" id="PS51938">
    <property type="entry name" value="SUZ_C"/>
    <property type="match status" value="1"/>
</dbReference>
<gene>
    <name evidence="7" type="primary">larp6b</name>
</gene>
<dbReference type="GO" id="GO:0003729">
    <property type="term" value="F:mRNA binding"/>
    <property type="evidence" value="ECO:0007669"/>
    <property type="project" value="TreeGrafter"/>
</dbReference>
<dbReference type="Pfam" id="PF12901">
    <property type="entry name" value="SUZ-C"/>
    <property type="match status" value="1"/>
</dbReference>
<keyword evidence="6" id="KW-1185">Reference proteome</keyword>
<dbReference type="Gene3D" id="1.10.10.10">
    <property type="entry name" value="Winged helix-like DNA-binding domain superfamily/Winged helix DNA-binding domain"/>
    <property type="match status" value="1"/>
</dbReference>
<dbReference type="AlphaFoldDB" id="A0A6P8UEQ1"/>
<evidence type="ECO:0000259" key="5">
    <source>
        <dbReference type="PROSITE" id="PS51938"/>
    </source>
</evidence>
<evidence type="ECO:0000256" key="1">
    <source>
        <dbReference type="ARBA" id="ARBA00022884"/>
    </source>
</evidence>
<organism evidence="6 7">
    <name type="scientific">Gymnodraco acuticeps</name>
    <name type="common">Antarctic dragonfish</name>
    <dbReference type="NCBI Taxonomy" id="8218"/>
    <lineage>
        <taxon>Eukaryota</taxon>
        <taxon>Metazoa</taxon>
        <taxon>Chordata</taxon>
        <taxon>Craniata</taxon>
        <taxon>Vertebrata</taxon>
        <taxon>Euteleostomi</taxon>
        <taxon>Actinopterygii</taxon>
        <taxon>Neopterygii</taxon>
        <taxon>Teleostei</taxon>
        <taxon>Neoteleostei</taxon>
        <taxon>Acanthomorphata</taxon>
        <taxon>Eupercaria</taxon>
        <taxon>Perciformes</taxon>
        <taxon>Notothenioidei</taxon>
        <taxon>Bathydraconidae</taxon>
        <taxon>Gymnodraco</taxon>
    </lineage>
</organism>
<sequence length="385" mass="42990">MSNPIGDDAQSARDEEDCDGELLCLKIKAQLEDLFTDSHLAEDGFLLKHVQKNKQGFVSLKLLTCLKKIKVLTTNWYMTLAGAEYSELLEVNDEGTKVRRMEPLPKRLLCSPTSKLLLAWNSSVENSTGDNGSSRGLEQAFLSKSILQKFSAHGGIISSWILHAGEELPKELQCYAKRHKELGQQLCVVVKFNHLEEVRKTYSALKAEEEKSGGDGIHVVPLGFQSMHHINRGESSEGTNKVRPEDTPSQEHPHQTPEDSVKDDKTSQPQKSVENSVQRTLEQISSNWNSKSLSGLNPRHSKRNWCSGDGDAESSQSPWVLRRKFAASVLNPKVALHMNAHCLMQTVVRQPLGPDSTKGFQSRRRPRQQGERKLSLGSRKTTCAD</sequence>
<dbReference type="InterPro" id="IPR045180">
    <property type="entry name" value="La_dom_prot"/>
</dbReference>
<feature type="compositionally biased region" description="Polar residues" evidence="3">
    <location>
        <begin position="267"/>
        <end position="295"/>
    </location>
</feature>
<dbReference type="InParanoid" id="A0A6P8UEQ1"/>
<feature type="region of interest" description="Disordered" evidence="3">
    <location>
        <begin position="230"/>
        <end position="317"/>
    </location>
</feature>
<dbReference type="GO" id="GO:0005634">
    <property type="term" value="C:nucleus"/>
    <property type="evidence" value="ECO:0007669"/>
    <property type="project" value="TreeGrafter"/>
</dbReference>
<dbReference type="PANTHER" id="PTHR22792">
    <property type="entry name" value="LUPUS LA PROTEIN-RELATED"/>
    <property type="match status" value="1"/>
</dbReference>